<dbReference type="EMBL" id="MT142767">
    <property type="protein sequence ID" value="QJA88280.1"/>
    <property type="molecule type" value="Genomic_DNA"/>
</dbReference>
<proteinExistence type="predicted"/>
<dbReference type="EMBL" id="MT142305">
    <property type="protein sequence ID" value="QJA77830.1"/>
    <property type="molecule type" value="Genomic_DNA"/>
</dbReference>
<sequence length="96" mass="11409">MKEWEEYSVPEYKSSPGMFKDFIESSMWHDIRITLEEALKLTRDGLENAKDWDSTLRLQQDADCLKRFLVMPEVILDDLEIRAEEKAAEKITQRKE</sequence>
<protein>
    <submittedName>
        <fullName evidence="1">Uncharacterized protein</fullName>
    </submittedName>
</protein>
<evidence type="ECO:0000313" key="1">
    <source>
        <dbReference type="EMBL" id="QJA77830.1"/>
    </source>
</evidence>
<reference evidence="1" key="1">
    <citation type="submission" date="2020-03" db="EMBL/GenBank/DDBJ databases">
        <title>The deep terrestrial virosphere.</title>
        <authorList>
            <person name="Holmfeldt K."/>
            <person name="Nilsson E."/>
            <person name="Simone D."/>
            <person name="Lopez-Fernandez M."/>
            <person name="Wu X."/>
            <person name="de Brujin I."/>
            <person name="Lundin D."/>
            <person name="Andersson A."/>
            <person name="Bertilsson S."/>
            <person name="Dopson M."/>
        </authorList>
    </citation>
    <scope>NUCLEOTIDE SEQUENCE</scope>
    <source>
        <strain evidence="1">MM415A01206</strain>
        <strain evidence="2">MM415B02791</strain>
    </source>
</reference>
<gene>
    <name evidence="1" type="ORF">MM415A01206_0006</name>
    <name evidence="2" type="ORF">MM415B02791_0006</name>
</gene>
<accession>A0A6M3K7R0</accession>
<organism evidence="1">
    <name type="scientific">viral metagenome</name>
    <dbReference type="NCBI Taxonomy" id="1070528"/>
    <lineage>
        <taxon>unclassified sequences</taxon>
        <taxon>metagenomes</taxon>
        <taxon>organismal metagenomes</taxon>
    </lineage>
</organism>
<dbReference type="AlphaFoldDB" id="A0A6M3K7R0"/>
<name>A0A6M3K7R0_9ZZZZ</name>
<evidence type="ECO:0000313" key="2">
    <source>
        <dbReference type="EMBL" id="QJA88280.1"/>
    </source>
</evidence>